<dbReference type="InterPro" id="IPR035965">
    <property type="entry name" value="PAS-like_dom_sf"/>
</dbReference>
<dbReference type="EMBL" id="JN172927">
    <property type="protein sequence ID" value="AFP55423.1"/>
    <property type="molecule type" value="Genomic_DNA"/>
</dbReference>
<dbReference type="InterPro" id="IPR011785">
    <property type="entry name" value="Tscrpt_reg_PpsR-CrtJ"/>
</dbReference>
<keyword evidence="4" id="KW-1185">Reference proteome</keyword>
<dbReference type="InterPro" id="IPR052155">
    <property type="entry name" value="Biofilm_reg_signaling"/>
</dbReference>
<dbReference type="AlphaFoldDB" id="J7FW79"/>
<evidence type="ECO:0000313" key="2">
    <source>
        <dbReference type="EMBL" id="AFP55423.1"/>
    </source>
</evidence>
<dbReference type="Pfam" id="PF13426">
    <property type="entry name" value="PAS_9"/>
    <property type="match status" value="1"/>
</dbReference>
<dbReference type="SUPFAM" id="SSF46689">
    <property type="entry name" value="Homeodomain-like"/>
    <property type="match status" value="1"/>
</dbReference>
<dbReference type="SUPFAM" id="SSF55785">
    <property type="entry name" value="PYP-like sensor domain (PAS domain)"/>
    <property type="match status" value="2"/>
</dbReference>
<dbReference type="CDD" id="cd00130">
    <property type="entry name" value="PAS"/>
    <property type="match status" value="2"/>
</dbReference>
<dbReference type="SMART" id="SM00091">
    <property type="entry name" value="PAS"/>
    <property type="match status" value="2"/>
</dbReference>
<keyword evidence="2" id="KW-0614">Plasmid</keyword>
<dbReference type="Pfam" id="PF00989">
    <property type="entry name" value="PAS"/>
    <property type="match status" value="1"/>
</dbReference>
<dbReference type="STRING" id="1443111.Z949_80"/>
<name>J7FW79_9RHOB</name>
<dbReference type="Pfam" id="PF02954">
    <property type="entry name" value="HTH_8"/>
    <property type="match status" value="1"/>
</dbReference>
<evidence type="ECO:0000259" key="1">
    <source>
        <dbReference type="SMART" id="SM00091"/>
    </source>
</evidence>
<dbReference type="InterPro" id="IPR002197">
    <property type="entry name" value="HTH_Fis"/>
</dbReference>
<dbReference type="PRINTS" id="PR01590">
    <property type="entry name" value="HTHFIS"/>
</dbReference>
<dbReference type="NCBIfam" id="TIGR02040">
    <property type="entry name" value="PpsR-CrtJ"/>
    <property type="match status" value="1"/>
</dbReference>
<dbReference type="OrthoDB" id="5499170at2"/>
<feature type="domain" description="PAS" evidence="1">
    <location>
        <begin position="278"/>
        <end position="344"/>
    </location>
</feature>
<protein>
    <submittedName>
        <fullName evidence="2 3">Transcriptional regulator PpsR</fullName>
    </submittedName>
</protein>
<dbReference type="Gene3D" id="1.10.10.60">
    <property type="entry name" value="Homeodomain-like"/>
    <property type="match status" value="1"/>
</dbReference>
<dbReference type="EMBL" id="RAQK01000003">
    <property type="protein sequence ID" value="RKE92045.1"/>
    <property type="molecule type" value="Genomic_DNA"/>
</dbReference>
<dbReference type="GO" id="GO:0043565">
    <property type="term" value="F:sequence-specific DNA binding"/>
    <property type="evidence" value="ECO:0007669"/>
    <property type="project" value="InterPro"/>
</dbReference>
<accession>J7FW79</accession>
<dbReference type="InterPro" id="IPR009057">
    <property type="entry name" value="Homeodomain-like_sf"/>
</dbReference>
<dbReference type="Proteomes" id="UP000284407">
    <property type="component" value="Unassembled WGS sequence"/>
</dbReference>
<dbReference type="GO" id="GO:0006355">
    <property type="term" value="P:regulation of DNA-templated transcription"/>
    <property type="evidence" value="ECO:0007669"/>
    <property type="project" value="InterPro"/>
</dbReference>
<dbReference type="InterPro" id="IPR013767">
    <property type="entry name" value="PAS_fold"/>
</dbReference>
<feature type="domain" description="PAS" evidence="1">
    <location>
        <begin position="157"/>
        <end position="226"/>
    </location>
</feature>
<geneLocation type="plasmid" evidence="2">
    <name>pSD118</name>
</geneLocation>
<dbReference type="PANTHER" id="PTHR44757">
    <property type="entry name" value="DIGUANYLATE CYCLASE DGCP"/>
    <property type="match status" value="1"/>
</dbReference>
<reference evidence="2" key="1">
    <citation type="journal article" date="2012" name="Environ. Microbiol.">
        <title>Think pink: photosynthesis, plasmids and the Roseobacter clade.</title>
        <authorList>
            <person name="Petersen J."/>
            <person name="Brinkmann H."/>
            <person name="Bunk B."/>
            <person name="Michael V."/>
            <person name="Pauker O."/>
            <person name="Pradella S."/>
        </authorList>
    </citation>
    <scope>NUCLEOTIDE SEQUENCE</scope>
    <source>
        <strain evidence="2">DSM 11458</strain>
        <plasmid evidence="2">pSD118</plasmid>
    </source>
</reference>
<sequence>MSKMDDTWTSGLIPLIGAESFTDIIGRVADLGIVMSRDGKVLGVFASQSFRRKDVLARYEGRQLRDTFANESIAKFDARLNDFLTKPEPARSVELNHKGEDGHDGFPVRYSFHEIGESGKILMMGRDLRSIAEMQQQLVAAQLTLEKDYEARREHDMQFRVLMASIDDAMIFVSLPDGTVKDCNPAARVLLGKQGGDLVGVSLDQLLEHKDKSKGALVDRLVGLANENAATQITIKSRTPSRIVSLRPVLFRNGGDQAMLCRIVTTAPEALKSDSLQSNLTGLYERGADAIVFVDTAGTILSANEAFLNLADVTHGKALKGRSIVDFLGRGSVDLNVMIENAARSGMMRAYTTRVTGEFGAERAVEVSTTHVQTGAEAVFALILRDISRVDNTRTETKQLGEVDMQSVIELIGSQSLRDIVAKTTDVVEKMCIETAVELTSNNRVAAAEMLGLSRQSLYVKLRKYDLLKSGT</sequence>
<gene>
    <name evidence="2" type="primary">ppsR</name>
    <name evidence="3" type="ORF">C8N30_3801</name>
    <name evidence="2" type="ORF">pSD118_021</name>
</gene>
<proteinExistence type="predicted"/>
<organism evidence="2">
    <name type="scientific">Sulfitobacter guttiformis</name>
    <dbReference type="NCBI Taxonomy" id="74349"/>
    <lineage>
        <taxon>Bacteria</taxon>
        <taxon>Pseudomonadati</taxon>
        <taxon>Pseudomonadota</taxon>
        <taxon>Alphaproteobacteria</taxon>
        <taxon>Rhodobacterales</taxon>
        <taxon>Roseobacteraceae</taxon>
        <taxon>Sulfitobacter</taxon>
    </lineage>
</organism>
<dbReference type="PANTHER" id="PTHR44757:SF2">
    <property type="entry name" value="BIOFILM ARCHITECTURE MAINTENANCE PROTEIN MBAA"/>
    <property type="match status" value="1"/>
</dbReference>
<evidence type="ECO:0000313" key="4">
    <source>
        <dbReference type="Proteomes" id="UP000284407"/>
    </source>
</evidence>
<dbReference type="Gene3D" id="3.30.450.20">
    <property type="entry name" value="PAS domain"/>
    <property type="match status" value="3"/>
</dbReference>
<dbReference type="InterPro" id="IPR000014">
    <property type="entry name" value="PAS"/>
</dbReference>
<dbReference type="NCBIfam" id="TIGR00229">
    <property type="entry name" value="sensory_box"/>
    <property type="match status" value="1"/>
</dbReference>
<reference evidence="3 4" key="2">
    <citation type="submission" date="2018-09" db="EMBL/GenBank/DDBJ databases">
        <title>Genomic Encyclopedia of Archaeal and Bacterial Type Strains, Phase II (KMG-II): from individual species to whole genera.</title>
        <authorList>
            <person name="Goeker M."/>
        </authorList>
    </citation>
    <scope>NUCLEOTIDE SEQUENCE [LARGE SCALE GENOMIC DNA]</scope>
    <source>
        <strain evidence="3 4">DSM 11458</strain>
    </source>
</reference>
<evidence type="ECO:0000313" key="3">
    <source>
        <dbReference type="EMBL" id="RKE92045.1"/>
    </source>
</evidence>